<comment type="caution">
    <text evidence="1">The sequence shown here is derived from an EMBL/GenBank/DDBJ whole genome shotgun (WGS) entry which is preliminary data.</text>
</comment>
<dbReference type="PANTHER" id="PTHR23290">
    <property type="entry name" value="RRNA N6-ADENOSINE-METHYLTRANSFERASE METTL5"/>
    <property type="match status" value="1"/>
</dbReference>
<dbReference type="CDD" id="cd02440">
    <property type="entry name" value="AdoMet_MTases"/>
    <property type="match status" value="1"/>
</dbReference>
<reference evidence="1" key="1">
    <citation type="submission" date="2021-06" db="EMBL/GenBank/DDBJ databases">
        <authorList>
            <person name="Hodson N. C."/>
            <person name="Mongue J. A."/>
            <person name="Jaron S. K."/>
        </authorList>
    </citation>
    <scope>NUCLEOTIDE SEQUENCE</scope>
</reference>
<gene>
    <name evidence="1" type="ORF">AFUS01_LOCUS38293</name>
</gene>
<dbReference type="EMBL" id="CAJVCH010547204">
    <property type="protein sequence ID" value="CAG7828362.1"/>
    <property type="molecule type" value="Genomic_DNA"/>
</dbReference>
<dbReference type="InterPro" id="IPR051720">
    <property type="entry name" value="rRNA_MeTrfase/Polyamine_Synth"/>
</dbReference>
<keyword evidence="2" id="KW-1185">Reference proteome</keyword>
<dbReference type="AlphaFoldDB" id="A0A8J2L3Z4"/>
<dbReference type="Proteomes" id="UP000708208">
    <property type="component" value="Unassembled WGS sequence"/>
</dbReference>
<dbReference type="Pfam" id="PF06325">
    <property type="entry name" value="PrmA"/>
    <property type="match status" value="1"/>
</dbReference>
<dbReference type="InterPro" id="IPR002052">
    <property type="entry name" value="DNA_methylase_N6_adenine_CS"/>
</dbReference>
<dbReference type="OrthoDB" id="419617at2759"/>
<dbReference type="PANTHER" id="PTHR23290:SF0">
    <property type="entry name" value="RRNA N6-ADENOSINE-METHYLTRANSFERASE METTL5"/>
    <property type="match status" value="1"/>
</dbReference>
<evidence type="ECO:0000313" key="2">
    <source>
        <dbReference type="Proteomes" id="UP000708208"/>
    </source>
</evidence>
<evidence type="ECO:0008006" key="3">
    <source>
        <dbReference type="Google" id="ProtNLM"/>
    </source>
</evidence>
<protein>
    <recommendedName>
        <fullName evidence="3">Methyltransferase small domain-containing protein</fullName>
    </recommendedName>
</protein>
<name>A0A8J2L3Z4_9HEXA</name>
<dbReference type="GO" id="GO:0003676">
    <property type="term" value="F:nucleic acid binding"/>
    <property type="evidence" value="ECO:0007669"/>
    <property type="project" value="InterPro"/>
</dbReference>
<dbReference type="PROSITE" id="PS00092">
    <property type="entry name" value="N6_MTASE"/>
    <property type="match status" value="1"/>
</dbReference>
<organism evidence="1 2">
    <name type="scientific">Allacma fusca</name>
    <dbReference type="NCBI Taxonomy" id="39272"/>
    <lineage>
        <taxon>Eukaryota</taxon>
        <taxon>Metazoa</taxon>
        <taxon>Ecdysozoa</taxon>
        <taxon>Arthropoda</taxon>
        <taxon>Hexapoda</taxon>
        <taxon>Collembola</taxon>
        <taxon>Symphypleona</taxon>
        <taxon>Sminthuridae</taxon>
        <taxon>Allacma</taxon>
    </lineage>
</organism>
<dbReference type="GO" id="GO:0008988">
    <property type="term" value="F:rRNA (adenine-N6-)-methyltransferase activity"/>
    <property type="evidence" value="ECO:0007669"/>
    <property type="project" value="TreeGrafter"/>
</dbReference>
<evidence type="ECO:0000313" key="1">
    <source>
        <dbReference type="EMBL" id="CAG7828362.1"/>
    </source>
</evidence>
<sequence>MKLKELESWLSQCDQFDKPKVVLEQYATSAHVAARMIYSAQENLTDAAVCDLGSGCGILSIGSILAGAAYVCGFEVDEDAIEIAIGNCDEMFDDSENPVNFVNTEIDIRSDALSPALERFSSCFDVIIMNPPFGTKNNAGADYKFLKQAIHLVRPEGHIYSLHKSSTREFFKKKMALPIEKLGVTGNVLAQIRYDLPKCYKFHKEKSVDIAVDFWHFQKQSKP</sequence>
<accession>A0A8J2L3Z4</accession>
<proteinExistence type="predicted"/>